<organism evidence="1 2">
    <name type="scientific">Gordonibacter faecis</name>
    <dbReference type="NCBI Taxonomy" id="3047475"/>
    <lineage>
        <taxon>Bacteria</taxon>
        <taxon>Bacillati</taxon>
        <taxon>Actinomycetota</taxon>
        <taxon>Coriobacteriia</taxon>
        <taxon>Eggerthellales</taxon>
        <taxon>Eggerthellaceae</taxon>
        <taxon>Gordonibacter</taxon>
    </lineage>
</organism>
<dbReference type="Proteomes" id="UP001232750">
    <property type="component" value="Unassembled WGS sequence"/>
</dbReference>
<name>A0ABT7DL16_9ACTN</name>
<reference evidence="1 2" key="1">
    <citation type="submission" date="2023-05" db="EMBL/GenBank/DDBJ databases">
        <title>Gordonibacter KGMB12511T sp. nov., isolated from faeces of healthy Korean.</title>
        <authorList>
            <person name="Kim H.S."/>
            <person name="Kim J.-S."/>
            <person name="Suh M.K."/>
            <person name="Eom M.K."/>
            <person name="Do H.E."/>
            <person name="Lee J.-S."/>
        </authorList>
    </citation>
    <scope>NUCLEOTIDE SEQUENCE [LARGE SCALE GENOMIC DNA]</scope>
    <source>
        <strain evidence="1 2">KGMB12511</strain>
    </source>
</reference>
<proteinExistence type="predicted"/>
<protein>
    <submittedName>
        <fullName evidence="1">CopG family transcriptional regulator</fullName>
    </submittedName>
</protein>
<comment type="caution">
    <text evidence="1">The sequence shown here is derived from an EMBL/GenBank/DDBJ whole genome shotgun (WGS) entry which is preliminary data.</text>
</comment>
<sequence>MTKSITAEEFDRMVDEGQDITEFIIEDSICQPGKGDEPRKVNGTMPSWLVDELDQEARHLSVSRQAIINMWLSEKAEEKRRMRAVAV</sequence>
<evidence type="ECO:0000313" key="2">
    <source>
        <dbReference type="Proteomes" id="UP001232750"/>
    </source>
</evidence>
<gene>
    <name evidence="1" type="ORF">QNJ86_00390</name>
</gene>
<dbReference type="NCBIfam" id="NF047399">
    <property type="entry name" value="BrnA_antitoxin_add"/>
    <property type="match status" value="1"/>
</dbReference>
<dbReference type="EMBL" id="JASJEU010000003">
    <property type="protein sequence ID" value="MDJ1649248.1"/>
    <property type="molecule type" value="Genomic_DNA"/>
</dbReference>
<evidence type="ECO:0000313" key="1">
    <source>
        <dbReference type="EMBL" id="MDJ1649248.1"/>
    </source>
</evidence>
<dbReference type="RefSeq" id="WP_283830579.1">
    <property type="nucleotide sequence ID" value="NZ_JASJEU010000003.1"/>
</dbReference>
<keyword evidence="2" id="KW-1185">Reference proteome</keyword>
<accession>A0ABT7DL16</accession>